<name>A0ABR9VNY3_9SYNC</name>
<sequence length="168" mass="18361">MNRTAKLTIAMVDWPLLVMGSLAMWLAGSLVMDLLVVPSLSAAGMMAEPGFISAGHLLFSVFNHLELLFAGLVASGCFLLHQQGFFSAPGQRFSRIFAIILLAIAIVYTYILTPAITDLGFDMASFTSTGEMPAAMMPLHWLYWGLELVKLALGLTLLHWSYQAAVRH</sequence>
<gene>
    <name evidence="2" type="ORF">IQ217_04215</name>
</gene>
<organism evidence="2 3">
    <name type="scientific">Synechocystis salina LEGE 00031</name>
    <dbReference type="NCBI Taxonomy" id="1828736"/>
    <lineage>
        <taxon>Bacteria</taxon>
        <taxon>Bacillati</taxon>
        <taxon>Cyanobacteriota</taxon>
        <taxon>Cyanophyceae</taxon>
        <taxon>Synechococcales</taxon>
        <taxon>Merismopediaceae</taxon>
        <taxon>Synechocystis</taxon>
    </lineage>
</organism>
<feature type="transmembrane region" description="Helical" evidence="1">
    <location>
        <begin position="12"/>
        <end position="37"/>
    </location>
</feature>
<keyword evidence="3" id="KW-1185">Reference proteome</keyword>
<dbReference type="RefSeq" id="WP_194019022.1">
    <property type="nucleotide sequence ID" value="NZ_JADEVV010000008.1"/>
</dbReference>
<dbReference type="EMBL" id="JADEVV010000008">
    <property type="protein sequence ID" value="MBE9253078.1"/>
    <property type="molecule type" value="Genomic_DNA"/>
</dbReference>
<evidence type="ECO:0008006" key="4">
    <source>
        <dbReference type="Google" id="ProtNLM"/>
    </source>
</evidence>
<keyword evidence="1" id="KW-0472">Membrane</keyword>
<feature type="transmembrane region" description="Helical" evidence="1">
    <location>
        <begin position="141"/>
        <end position="162"/>
    </location>
</feature>
<feature type="transmembrane region" description="Helical" evidence="1">
    <location>
        <begin position="93"/>
        <end position="113"/>
    </location>
</feature>
<accession>A0ABR9VNY3</accession>
<comment type="caution">
    <text evidence="2">The sequence shown here is derived from an EMBL/GenBank/DDBJ whole genome shotgun (WGS) entry which is preliminary data.</text>
</comment>
<feature type="transmembrane region" description="Helical" evidence="1">
    <location>
        <begin position="57"/>
        <end position="81"/>
    </location>
</feature>
<reference evidence="2 3" key="1">
    <citation type="submission" date="2020-10" db="EMBL/GenBank/DDBJ databases">
        <authorList>
            <person name="Castelo-Branco R."/>
            <person name="Eusebio N."/>
            <person name="Adriana R."/>
            <person name="Vieira A."/>
            <person name="Brugerolle De Fraissinette N."/>
            <person name="Rezende De Castro R."/>
            <person name="Schneider M.P."/>
            <person name="Vasconcelos V."/>
            <person name="Leao P.N."/>
        </authorList>
    </citation>
    <scope>NUCLEOTIDE SEQUENCE [LARGE SCALE GENOMIC DNA]</scope>
    <source>
        <strain evidence="2 3">LEGE 00031</strain>
    </source>
</reference>
<evidence type="ECO:0000256" key="1">
    <source>
        <dbReference type="SAM" id="Phobius"/>
    </source>
</evidence>
<keyword evidence="1" id="KW-0812">Transmembrane</keyword>
<evidence type="ECO:0000313" key="2">
    <source>
        <dbReference type="EMBL" id="MBE9253078.1"/>
    </source>
</evidence>
<proteinExistence type="predicted"/>
<evidence type="ECO:0000313" key="3">
    <source>
        <dbReference type="Proteomes" id="UP000658720"/>
    </source>
</evidence>
<dbReference type="Proteomes" id="UP000658720">
    <property type="component" value="Unassembled WGS sequence"/>
</dbReference>
<keyword evidence="1" id="KW-1133">Transmembrane helix</keyword>
<protein>
    <recommendedName>
        <fullName evidence="4">DUF4149 domain-containing protein</fullName>
    </recommendedName>
</protein>